<feature type="compositionally biased region" description="Polar residues" evidence="1">
    <location>
        <begin position="44"/>
        <end position="54"/>
    </location>
</feature>
<keyword evidence="2" id="KW-0732">Signal</keyword>
<dbReference type="GeneID" id="15804074"/>
<dbReference type="VEuPathDB" id="PiroplasmaDB:BEWA_048530"/>
<organism evidence="3 4">
    <name type="scientific">Theileria equi strain WA</name>
    <dbReference type="NCBI Taxonomy" id="1537102"/>
    <lineage>
        <taxon>Eukaryota</taxon>
        <taxon>Sar</taxon>
        <taxon>Alveolata</taxon>
        <taxon>Apicomplexa</taxon>
        <taxon>Aconoidasida</taxon>
        <taxon>Piroplasmida</taxon>
        <taxon>Theileriidae</taxon>
        <taxon>Theileria</taxon>
    </lineage>
</organism>
<comment type="caution">
    <text evidence="3">The sequence shown here is derived from an EMBL/GenBank/DDBJ whole genome shotgun (WGS) entry which is preliminary data.</text>
</comment>
<feature type="region of interest" description="Disordered" evidence="1">
    <location>
        <begin position="27"/>
        <end position="67"/>
    </location>
</feature>
<gene>
    <name evidence="3" type="ORF">BEWA_048530</name>
</gene>
<dbReference type="RefSeq" id="XP_004831838.1">
    <property type="nucleotide sequence ID" value="XM_004831781.1"/>
</dbReference>
<dbReference type="EMBL" id="ACOU01000007">
    <property type="protein sequence ID" value="EKX72386.1"/>
    <property type="molecule type" value="Genomic_DNA"/>
</dbReference>
<dbReference type="AlphaFoldDB" id="L1LAN9"/>
<accession>L1LAN9</accession>
<evidence type="ECO:0000256" key="1">
    <source>
        <dbReference type="SAM" id="MobiDB-lite"/>
    </source>
</evidence>
<dbReference type="Pfam" id="PF04385">
    <property type="entry name" value="FAINT"/>
    <property type="match status" value="1"/>
</dbReference>
<sequence length="415" mass="45763">MKVLALLWTVCLVRFCSAGCCGCFGGGKSKSKSKTRTSDDDNEPQVTTKPSTPATLDLANPDTSKLDMHTETESGVSLKTYSPKGGNHVSSVVDADKELWKASGDEKCLLAEYYAKGKVELLFLEVENGGKLSTRYFEKVDGAWKEIAEKDFDEKAKTMIGESGKDSTLDIIHPSRLLCKSFDYSFSSNAVQLIVSNKGLSISKLVDGSEDIYTPSSEETLDHTKLYLNRDNEPELILVVTTSSGTSKETYLELKDGKWTVCNNSEERMKGLRTSAEWISNFDMDLSLANSTTECSIFEAVLFGITTRHFYPKPGHLVIGVKDGDKELWKSAASTVSTNYASRVNARGYYCLSCLIYKGSVELLETVVVENNSRGKKHFEKTANGTWKSIGYNDFDKKLKNIKNGVTNPSTPSSK</sequence>
<protein>
    <submittedName>
        <fullName evidence="3">Signal peptide containing protein</fullName>
    </submittedName>
</protein>
<feature type="chain" id="PRO_5003952331" evidence="2">
    <location>
        <begin position="19"/>
        <end position="415"/>
    </location>
</feature>
<evidence type="ECO:0000256" key="2">
    <source>
        <dbReference type="SAM" id="SignalP"/>
    </source>
</evidence>
<keyword evidence="4" id="KW-1185">Reference proteome</keyword>
<dbReference type="InterPro" id="IPR007480">
    <property type="entry name" value="DUF529"/>
</dbReference>
<name>L1LAN9_THEEQ</name>
<proteinExistence type="predicted"/>
<feature type="signal peptide" evidence="2">
    <location>
        <begin position="1"/>
        <end position="18"/>
    </location>
</feature>
<dbReference type="Proteomes" id="UP000031512">
    <property type="component" value="Unassembled WGS sequence"/>
</dbReference>
<evidence type="ECO:0000313" key="3">
    <source>
        <dbReference type="EMBL" id="EKX72386.1"/>
    </source>
</evidence>
<dbReference type="KEGG" id="beq:BEWA_048530"/>
<evidence type="ECO:0000313" key="4">
    <source>
        <dbReference type="Proteomes" id="UP000031512"/>
    </source>
</evidence>
<reference evidence="3 4" key="1">
    <citation type="journal article" date="2012" name="BMC Genomics">
        <title>Comparative genomic analysis and phylogenetic position of Theileria equi.</title>
        <authorList>
            <person name="Kappmeyer L.S."/>
            <person name="Thiagarajan M."/>
            <person name="Herndon D.R."/>
            <person name="Ramsay J.D."/>
            <person name="Caler E."/>
            <person name="Djikeng A."/>
            <person name="Gillespie J.J."/>
            <person name="Lau A.O."/>
            <person name="Roalson E.H."/>
            <person name="Silva J.C."/>
            <person name="Silva M.G."/>
            <person name="Suarez C.E."/>
            <person name="Ueti M.W."/>
            <person name="Nene V.M."/>
            <person name="Mealey R.H."/>
            <person name="Knowles D.P."/>
            <person name="Brayton K.A."/>
        </authorList>
    </citation>
    <scope>NUCLEOTIDE SEQUENCE [LARGE SCALE GENOMIC DNA]</scope>
    <source>
        <strain evidence="3 4">WA</strain>
    </source>
</reference>